<protein>
    <submittedName>
        <fullName evidence="2">Uncharacterized protein</fullName>
    </submittedName>
</protein>
<reference evidence="2" key="1">
    <citation type="submission" date="2023-03" db="EMBL/GenBank/DDBJ databases">
        <title>Massive genome expansion in bonnet fungi (Mycena s.s.) driven by repeated elements and novel gene families across ecological guilds.</title>
        <authorList>
            <consortium name="Lawrence Berkeley National Laboratory"/>
            <person name="Harder C.B."/>
            <person name="Miyauchi S."/>
            <person name="Viragh M."/>
            <person name="Kuo A."/>
            <person name="Thoen E."/>
            <person name="Andreopoulos B."/>
            <person name="Lu D."/>
            <person name="Skrede I."/>
            <person name="Drula E."/>
            <person name="Henrissat B."/>
            <person name="Morin E."/>
            <person name="Kohler A."/>
            <person name="Barry K."/>
            <person name="LaButti K."/>
            <person name="Morin E."/>
            <person name="Salamov A."/>
            <person name="Lipzen A."/>
            <person name="Mereny Z."/>
            <person name="Hegedus B."/>
            <person name="Baldrian P."/>
            <person name="Stursova M."/>
            <person name="Weitz H."/>
            <person name="Taylor A."/>
            <person name="Grigoriev I.V."/>
            <person name="Nagy L.G."/>
            <person name="Martin F."/>
            <person name="Kauserud H."/>
        </authorList>
    </citation>
    <scope>NUCLEOTIDE SEQUENCE</scope>
    <source>
        <strain evidence="2">CBHHK182m</strain>
    </source>
</reference>
<proteinExistence type="predicted"/>
<sequence length="323" mass="35919">MIGQRRFKRKALYSPWLLRPGTLCPMSLSLISANFILFTTAGLFYGMYLVLFSISIYLLVRRHGLANASHQPHEKGPVLKSTVFISAILLFAVITAHSTITIYRAFIGFVSIQVRFEAESFFSNFARPSAVAQDTFLALSFVVGDSMIIHRLWVVWAHSKRVLVVPILTLTAFAVGCFISTSVVAHNPNVFSDPWLKYTPILTLITNVYCTFFIGWKIWTVTRSSSPSGGTNLRHFLVIVVESAALYALWAVLFVVAFETKSNLQLIIIQAGPELIGLVNALIMTRVGLGWTSEHIEETTYQSALVFAASSDSERRKGTGRTT</sequence>
<feature type="transmembrane region" description="Helical" evidence="1">
    <location>
        <begin position="43"/>
        <end position="60"/>
    </location>
</feature>
<keyword evidence="3" id="KW-1185">Reference proteome</keyword>
<dbReference type="EMBL" id="JARKIB010000213">
    <property type="protein sequence ID" value="KAJ7723129.1"/>
    <property type="molecule type" value="Genomic_DNA"/>
</dbReference>
<feature type="transmembrane region" description="Helical" evidence="1">
    <location>
        <begin position="236"/>
        <end position="258"/>
    </location>
</feature>
<evidence type="ECO:0000313" key="2">
    <source>
        <dbReference type="EMBL" id="KAJ7723129.1"/>
    </source>
</evidence>
<feature type="transmembrane region" description="Helical" evidence="1">
    <location>
        <begin position="16"/>
        <end position="37"/>
    </location>
</feature>
<keyword evidence="1" id="KW-0812">Transmembrane</keyword>
<feature type="transmembrane region" description="Helical" evidence="1">
    <location>
        <begin position="136"/>
        <end position="156"/>
    </location>
</feature>
<dbReference type="AlphaFoldDB" id="A0AAD7HL48"/>
<comment type="caution">
    <text evidence="2">The sequence shown here is derived from an EMBL/GenBank/DDBJ whole genome shotgun (WGS) entry which is preliminary data.</text>
</comment>
<keyword evidence="1" id="KW-0472">Membrane</keyword>
<feature type="transmembrane region" description="Helical" evidence="1">
    <location>
        <begin position="163"/>
        <end position="186"/>
    </location>
</feature>
<feature type="transmembrane region" description="Helical" evidence="1">
    <location>
        <begin position="264"/>
        <end position="283"/>
    </location>
</feature>
<name>A0AAD7HL48_9AGAR</name>
<organism evidence="2 3">
    <name type="scientific">Mycena metata</name>
    <dbReference type="NCBI Taxonomy" id="1033252"/>
    <lineage>
        <taxon>Eukaryota</taxon>
        <taxon>Fungi</taxon>
        <taxon>Dikarya</taxon>
        <taxon>Basidiomycota</taxon>
        <taxon>Agaricomycotina</taxon>
        <taxon>Agaricomycetes</taxon>
        <taxon>Agaricomycetidae</taxon>
        <taxon>Agaricales</taxon>
        <taxon>Marasmiineae</taxon>
        <taxon>Mycenaceae</taxon>
        <taxon>Mycena</taxon>
    </lineage>
</organism>
<feature type="transmembrane region" description="Helical" evidence="1">
    <location>
        <begin position="81"/>
        <end position="106"/>
    </location>
</feature>
<dbReference type="Proteomes" id="UP001215598">
    <property type="component" value="Unassembled WGS sequence"/>
</dbReference>
<evidence type="ECO:0000256" key="1">
    <source>
        <dbReference type="SAM" id="Phobius"/>
    </source>
</evidence>
<evidence type="ECO:0000313" key="3">
    <source>
        <dbReference type="Proteomes" id="UP001215598"/>
    </source>
</evidence>
<keyword evidence="1" id="KW-1133">Transmembrane helix</keyword>
<feature type="transmembrane region" description="Helical" evidence="1">
    <location>
        <begin position="198"/>
        <end position="216"/>
    </location>
</feature>
<accession>A0AAD7HL48</accession>
<gene>
    <name evidence="2" type="ORF">B0H16DRAFT_1599049</name>
</gene>